<dbReference type="PANTHER" id="PTHR42929">
    <property type="entry name" value="INNER MEMBRANE ABC TRANSPORTER PERMEASE PROTEIN YDCU-RELATED-RELATED"/>
    <property type="match status" value="1"/>
</dbReference>
<sequence length="289" mass="31943">MYRLYMSVRDRYWLRLLLLVGIPVGVLLLFFVLPLVIMLWLSFHDGMPPAPYTLENYVRLFDGLYLNVLWRTLTMTVQVTVLVTIVGYTLAYSVVQFSRRTTLLLLLVILPFWTNYIVRMYALINIFQTGGAMSWALNAVGVLNEDYGMLFTHEAVLIGLAYVWLPLATLPFYASLSNLDTDLIDASKDLGAGPIKTFYSVTLPLTYNGLIAGIILVAIPTFGAFVTPALLGGTDQIMIGNVIDQQFNQAFNWPFGAAIGIFVSLIVLVVLGLSTKIGGNIVGVGGDQQ</sequence>
<feature type="domain" description="ABC transmembrane type-1" evidence="9">
    <location>
        <begin position="69"/>
        <end position="274"/>
    </location>
</feature>
<feature type="transmembrane region" description="Helical" evidence="8">
    <location>
        <begin position="68"/>
        <end position="91"/>
    </location>
</feature>
<evidence type="ECO:0000256" key="5">
    <source>
        <dbReference type="ARBA" id="ARBA00022692"/>
    </source>
</evidence>
<keyword evidence="5 8" id="KW-0812">Transmembrane</keyword>
<evidence type="ECO:0000256" key="6">
    <source>
        <dbReference type="ARBA" id="ARBA00022989"/>
    </source>
</evidence>
<feature type="transmembrane region" description="Helical" evidence="8">
    <location>
        <begin position="12"/>
        <end position="41"/>
    </location>
</feature>
<dbReference type="InterPro" id="IPR000515">
    <property type="entry name" value="MetI-like"/>
</dbReference>
<name>A0A6B0VR29_9EURY</name>
<keyword evidence="7 8" id="KW-0472">Membrane</keyword>
<dbReference type="PROSITE" id="PS50928">
    <property type="entry name" value="ABC_TM1"/>
    <property type="match status" value="1"/>
</dbReference>
<evidence type="ECO:0000256" key="3">
    <source>
        <dbReference type="ARBA" id="ARBA00022448"/>
    </source>
</evidence>
<dbReference type="AlphaFoldDB" id="A0A6B0VR29"/>
<dbReference type="PANTHER" id="PTHR42929:SF1">
    <property type="entry name" value="INNER MEMBRANE ABC TRANSPORTER PERMEASE PROTEIN YDCU-RELATED"/>
    <property type="match status" value="1"/>
</dbReference>
<dbReference type="Gene3D" id="1.10.3720.10">
    <property type="entry name" value="MetI-like"/>
    <property type="match status" value="1"/>
</dbReference>
<organism evidence="10 11">
    <name type="scientific">Natronorubrum halalkaliphilum</name>
    <dbReference type="NCBI Taxonomy" id="2691917"/>
    <lineage>
        <taxon>Archaea</taxon>
        <taxon>Methanobacteriati</taxon>
        <taxon>Methanobacteriota</taxon>
        <taxon>Stenosarchaea group</taxon>
        <taxon>Halobacteria</taxon>
        <taxon>Halobacteriales</taxon>
        <taxon>Natrialbaceae</taxon>
        <taxon>Natronorubrum</taxon>
    </lineage>
</organism>
<proteinExistence type="inferred from homology"/>
<accession>A0A6B0VR29</accession>
<dbReference type="Proteomes" id="UP000434101">
    <property type="component" value="Unassembled WGS sequence"/>
</dbReference>
<dbReference type="GO" id="GO:0005886">
    <property type="term" value="C:plasma membrane"/>
    <property type="evidence" value="ECO:0007669"/>
    <property type="project" value="UniProtKB-SubCell"/>
</dbReference>
<evidence type="ECO:0000313" key="10">
    <source>
        <dbReference type="EMBL" id="MXV63934.1"/>
    </source>
</evidence>
<evidence type="ECO:0000256" key="4">
    <source>
        <dbReference type="ARBA" id="ARBA00022475"/>
    </source>
</evidence>
<evidence type="ECO:0000256" key="1">
    <source>
        <dbReference type="ARBA" id="ARBA00004651"/>
    </source>
</evidence>
<dbReference type="EMBL" id="WUYX01000068">
    <property type="protein sequence ID" value="MXV63934.1"/>
    <property type="molecule type" value="Genomic_DNA"/>
</dbReference>
<dbReference type="Pfam" id="PF00528">
    <property type="entry name" value="BPD_transp_1"/>
    <property type="match status" value="1"/>
</dbReference>
<evidence type="ECO:0000259" key="9">
    <source>
        <dbReference type="PROSITE" id="PS50928"/>
    </source>
</evidence>
<keyword evidence="4" id="KW-1003">Cell membrane</keyword>
<comment type="caution">
    <text evidence="10">The sequence shown here is derived from an EMBL/GenBank/DDBJ whole genome shotgun (WGS) entry which is preliminary data.</text>
</comment>
<keyword evidence="11" id="KW-1185">Reference proteome</keyword>
<dbReference type="InterPro" id="IPR035906">
    <property type="entry name" value="MetI-like_sf"/>
</dbReference>
<keyword evidence="6 8" id="KW-1133">Transmembrane helix</keyword>
<feature type="transmembrane region" description="Helical" evidence="8">
    <location>
        <begin position="103"/>
        <end position="127"/>
    </location>
</feature>
<dbReference type="SUPFAM" id="SSF161098">
    <property type="entry name" value="MetI-like"/>
    <property type="match status" value="1"/>
</dbReference>
<dbReference type="CDD" id="cd06261">
    <property type="entry name" value="TM_PBP2"/>
    <property type="match status" value="1"/>
</dbReference>
<comment type="similarity">
    <text evidence="2">Belongs to the binding-protein-dependent transport system permease family. CysTW subfamily.</text>
</comment>
<dbReference type="GO" id="GO:0055085">
    <property type="term" value="P:transmembrane transport"/>
    <property type="evidence" value="ECO:0007669"/>
    <property type="project" value="InterPro"/>
</dbReference>
<evidence type="ECO:0000256" key="8">
    <source>
        <dbReference type="RuleBase" id="RU363032"/>
    </source>
</evidence>
<protein>
    <submittedName>
        <fullName evidence="10">ABC transporter permease subunit</fullName>
    </submittedName>
</protein>
<keyword evidence="3 8" id="KW-0813">Transport</keyword>
<reference evidence="10 11" key="1">
    <citation type="submission" date="2020-01" db="EMBL/GenBank/DDBJ databases">
        <title>Natronorubrum sp. JWXQ-INN 674 isolated from Inner Mongolia Autonomous Region of China.</title>
        <authorList>
            <person name="Xue Q."/>
        </authorList>
    </citation>
    <scope>NUCLEOTIDE SEQUENCE [LARGE SCALE GENOMIC DNA]</scope>
    <source>
        <strain evidence="10 11">JWXQ-INN-674</strain>
    </source>
</reference>
<evidence type="ECO:0000313" key="11">
    <source>
        <dbReference type="Proteomes" id="UP000434101"/>
    </source>
</evidence>
<gene>
    <name evidence="10" type="ORF">GS429_18075</name>
</gene>
<evidence type="ECO:0000256" key="7">
    <source>
        <dbReference type="ARBA" id="ARBA00023136"/>
    </source>
</evidence>
<feature type="transmembrane region" description="Helical" evidence="8">
    <location>
        <begin position="205"/>
        <end position="231"/>
    </location>
</feature>
<comment type="subcellular location">
    <subcellularLocation>
        <location evidence="1 8">Cell membrane</location>
        <topology evidence="1 8">Multi-pass membrane protein</topology>
    </subcellularLocation>
</comment>
<evidence type="ECO:0000256" key="2">
    <source>
        <dbReference type="ARBA" id="ARBA00007069"/>
    </source>
</evidence>
<feature type="transmembrane region" description="Helical" evidence="8">
    <location>
        <begin position="251"/>
        <end position="273"/>
    </location>
</feature>